<organism evidence="3 4">
    <name type="scientific">Dictyostelium firmibasis</name>
    <dbReference type="NCBI Taxonomy" id="79012"/>
    <lineage>
        <taxon>Eukaryota</taxon>
        <taxon>Amoebozoa</taxon>
        <taxon>Evosea</taxon>
        <taxon>Eumycetozoa</taxon>
        <taxon>Dictyostelia</taxon>
        <taxon>Dictyosteliales</taxon>
        <taxon>Dictyosteliaceae</taxon>
        <taxon>Dictyostelium</taxon>
    </lineage>
</organism>
<protein>
    <recommendedName>
        <fullName evidence="2">B box-type domain-containing protein</fullName>
    </recommendedName>
</protein>
<dbReference type="Gene3D" id="3.30.160.60">
    <property type="entry name" value="Classic Zinc Finger"/>
    <property type="match status" value="1"/>
</dbReference>
<dbReference type="PROSITE" id="PS50119">
    <property type="entry name" value="ZF_BBOX"/>
    <property type="match status" value="1"/>
</dbReference>
<dbReference type="EMBL" id="JAVFKY010000001">
    <property type="protein sequence ID" value="KAK5582424.1"/>
    <property type="molecule type" value="Genomic_DNA"/>
</dbReference>
<sequence>MENNKGINCYDIKCILHEHKYRFICSTCNIALCDLCIASVDHRGHEINLINKESTAPVIKEFKDKNFGTLTECSNKIQESYSESDKIFNKIEEEHTRNINTITNEFKQLYTILQTIEKDTIRQLVTHFDDNKEINTNISTLSNSYLQSTYQIQNKYKDLKTIDFNIEQLNNNDTDIDNNNNNNNNYNKIKTNKNLEILKHCHQTKLFLKEITSESKVDTLMSEYKKVIIENSAKKFMDSIKDIIKINLEPEICKDPIEVMVGGNNFFIYKEGREIPYNTRSLALGPGIKNLGVGLFPNSIIHVVLLDGFSVQLTRGMLPDSVLRLYIGAIKKPLLKDSLPQYITTLFLMNDFNQEIFAMPPSITQLYVVKSPIVKFPHGNYTIYTQYPSKHSVFDKVSHWIPNIDYRVINK</sequence>
<accession>A0AAN7YS12</accession>
<dbReference type="GO" id="GO:0008270">
    <property type="term" value="F:zinc ion binding"/>
    <property type="evidence" value="ECO:0007669"/>
    <property type="project" value="UniProtKB-KW"/>
</dbReference>
<proteinExistence type="predicted"/>
<dbReference type="AlphaFoldDB" id="A0AAN7YS12"/>
<dbReference type="InterPro" id="IPR000315">
    <property type="entry name" value="Znf_B-box"/>
</dbReference>
<dbReference type="Proteomes" id="UP001344447">
    <property type="component" value="Unassembled WGS sequence"/>
</dbReference>
<reference evidence="3 4" key="1">
    <citation type="submission" date="2023-11" db="EMBL/GenBank/DDBJ databases">
        <title>Dfirmibasis_genome.</title>
        <authorList>
            <person name="Edelbroek B."/>
            <person name="Kjellin J."/>
            <person name="Jerlstrom-Hultqvist J."/>
            <person name="Soderbom F."/>
        </authorList>
    </citation>
    <scope>NUCLEOTIDE SEQUENCE [LARGE SCALE GENOMIC DNA]</scope>
    <source>
        <strain evidence="3 4">TNS-C-14</strain>
    </source>
</reference>
<feature type="domain" description="B box-type" evidence="2">
    <location>
        <begin position="14"/>
        <end position="50"/>
    </location>
</feature>
<name>A0AAN7YS12_9MYCE</name>
<dbReference type="PANTHER" id="PTHR31768">
    <property type="entry name" value="B BOX-TYPE DOMAIN-CONTAINING PROTEIN"/>
    <property type="match status" value="1"/>
</dbReference>
<keyword evidence="4" id="KW-1185">Reference proteome</keyword>
<evidence type="ECO:0000256" key="1">
    <source>
        <dbReference type="PROSITE-ProRule" id="PRU00024"/>
    </source>
</evidence>
<comment type="caution">
    <text evidence="3">The sequence shown here is derived from an EMBL/GenBank/DDBJ whole genome shotgun (WGS) entry which is preliminary data.</text>
</comment>
<dbReference type="PANTHER" id="PTHR31768:SF3">
    <property type="entry name" value="B BOX-TYPE DOMAIN-CONTAINING PROTEIN-RELATED"/>
    <property type="match status" value="1"/>
</dbReference>
<dbReference type="InterPro" id="IPR040328">
    <property type="entry name" value="DDB_G0279899-like"/>
</dbReference>
<keyword evidence="1" id="KW-0862">Zinc</keyword>
<dbReference type="CDD" id="cd19756">
    <property type="entry name" value="Bbox2"/>
    <property type="match status" value="1"/>
</dbReference>
<evidence type="ECO:0000259" key="2">
    <source>
        <dbReference type="PROSITE" id="PS50119"/>
    </source>
</evidence>
<gene>
    <name evidence="3" type="ORF">RB653_004009</name>
</gene>
<dbReference type="Pfam" id="PF00643">
    <property type="entry name" value="zf-B_box"/>
    <property type="match status" value="1"/>
</dbReference>
<keyword evidence="1" id="KW-0479">Metal-binding</keyword>
<keyword evidence="1" id="KW-0863">Zinc-finger</keyword>
<evidence type="ECO:0000313" key="4">
    <source>
        <dbReference type="Proteomes" id="UP001344447"/>
    </source>
</evidence>
<evidence type="ECO:0000313" key="3">
    <source>
        <dbReference type="EMBL" id="KAK5582424.1"/>
    </source>
</evidence>
<dbReference type="SUPFAM" id="SSF57845">
    <property type="entry name" value="B-box zinc-binding domain"/>
    <property type="match status" value="1"/>
</dbReference>